<dbReference type="EMBL" id="CP000112">
    <property type="protein sequence ID" value="ABB40129.1"/>
    <property type="molecule type" value="Genomic_DNA"/>
</dbReference>
<evidence type="ECO:0000313" key="3">
    <source>
        <dbReference type="Proteomes" id="UP000002710"/>
    </source>
</evidence>
<dbReference type="STRING" id="207559.Dde_3335"/>
<dbReference type="KEGG" id="dde:Dde_3335"/>
<reference evidence="2 3" key="1">
    <citation type="journal article" date="2011" name="J. Bacteriol.">
        <title>Complete genome sequence and updated annotation of Desulfovibrio alaskensis G20.</title>
        <authorList>
            <person name="Hauser L.J."/>
            <person name="Land M.L."/>
            <person name="Brown S.D."/>
            <person name="Larimer F."/>
            <person name="Keller K.L."/>
            <person name="Rapp-Giles B.J."/>
            <person name="Price M.N."/>
            <person name="Lin M."/>
            <person name="Bruce D.C."/>
            <person name="Detter J.C."/>
            <person name="Tapia R."/>
            <person name="Han C.S."/>
            <person name="Goodwin L.A."/>
            <person name="Cheng J.F."/>
            <person name="Pitluck S."/>
            <person name="Copeland A."/>
            <person name="Lucas S."/>
            <person name="Nolan M."/>
            <person name="Lapidus A.L."/>
            <person name="Palumbo A.V."/>
            <person name="Wall J.D."/>
        </authorList>
    </citation>
    <scope>NUCLEOTIDE SEQUENCE [LARGE SCALE GENOMIC DNA]</scope>
    <source>
        <strain evidence="3">ATCC BAA 1058 / DSM 17464 / G20</strain>
    </source>
</reference>
<sequence>MTARYAIYYLPPRRSRLEALGTDWLGRTPDDPHRKPPRPPLGFSVPEHASLTGAPKKYGFHATLKAPFELAPEVTEKDLLRETATICREHSPFALSGLAVSYFGNFLALTPTAVSPALHKLAADCVRRLDHLRAPLSRHDLERHMRKGLSGRQERLLRRFGYPFVLEEYRFHMTLTDAVETRLRPEYKNRLEALLHAYLADAVPVHEVTVCFQPDRSSPFTERARVALGSTQENAQ</sequence>
<dbReference type="HOGENOM" id="CLU_074099_0_0_7"/>
<gene>
    <name evidence="2" type="ordered locus">Dde_3335</name>
</gene>
<dbReference type="NCBIfam" id="TIGR03223">
    <property type="entry name" value="Phn_opern_protn"/>
    <property type="match status" value="1"/>
</dbReference>
<organism evidence="2 3">
    <name type="scientific">Oleidesulfovibrio alaskensis (strain ATCC BAA-1058 / DSM 17464 / G20)</name>
    <name type="common">Desulfovibrio alaskensis</name>
    <dbReference type="NCBI Taxonomy" id="207559"/>
    <lineage>
        <taxon>Bacteria</taxon>
        <taxon>Pseudomonadati</taxon>
        <taxon>Thermodesulfobacteriota</taxon>
        <taxon>Desulfovibrionia</taxon>
        <taxon>Desulfovibrionales</taxon>
        <taxon>Desulfovibrionaceae</taxon>
        <taxon>Oleidesulfovibrio</taxon>
    </lineage>
</organism>
<dbReference type="RefSeq" id="WP_011369061.1">
    <property type="nucleotide sequence ID" value="NC_007519.1"/>
</dbReference>
<dbReference type="eggNOG" id="COG3709">
    <property type="taxonomic scope" value="Bacteria"/>
</dbReference>
<accession>Q30W17</accession>
<dbReference type="Proteomes" id="UP000002710">
    <property type="component" value="Chromosome"/>
</dbReference>
<evidence type="ECO:0000256" key="1">
    <source>
        <dbReference type="SAM" id="MobiDB-lite"/>
    </source>
</evidence>
<dbReference type="InterPro" id="IPR009389">
    <property type="entry name" value="DUF1045"/>
</dbReference>
<dbReference type="Gene3D" id="3.90.1140.10">
    <property type="entry name" value="Cyclic phosphodiesterase"/>
    <property type="match status" value="1"/>
</dbReference>
<evidence type="ECO:0000313" key="2">
    <source>
        <dbReference type="EMBL" id="ABB40129.1"/>
    </source>
</evidence>
<dbReference type="Pfam" id="PF06299">
    <property type="entry name" value="DUF1045"/>
    <property type="match status" value="1"/>
</dbReference>
<feature type="region of interest" description="Disordered" evidence="1">
    <location>
        <begin position="23"/>
        <end position="44"/>
    </location>
</feature>
<dbReference type="AlphaFoldDB" id="Q30W17"/>
<dbReference type="PIRSF" id="PIRSF033328">
    <property type="entry name" value="Phest_Mll4975"/>
    <property type="match status" value="1"/>
</dbReference>
<protein>
    <submittedName>
        <fullName evidence="2">Phosphonate metabolism protein</fullName>
    </submittedName>
</protein>
<proteinExistence type="predicted"/>
<keyword evidence="3" id="KW-1185">Reference proteome</keyword>
<name>Q30W17_OLEA2</name>